<feature type="non-terminal residue" evidence="2">
    <location>
        <position position="42"/>
    </location>
</feature>
<dbReference type="EMBL" id="CAJOAY010011060">
    <property type="protein sequence ID" value="CAF4231091.1"/>
    <property type="molecule type" value="Genomic_DNA"/>
</dbReference>
<reference evidence="2" key="1">
    <citation type="submission" date="2021-02" db="EMBL/GenBank/DDBJ databases">
        <authorList>
            <person name="Nowell W R."/>
        </authorList>
    </citation>
    <scope>NUCLEOTIDE SEQUENCE</scope>
</reference>
<evidence type="ECO:0000256" key="1">
    <source>
        <dbReference type="SAM" id="MobiDB-lite"/>
    </source>
</evidence>
<comment type="caution">
    <text evidence="2">The sequence shown here is derived from an EMBL/GenBank/DDBJ whole genome shotgun (WGS) entry which is preliminary data.</text>
</comment>
<accession>A0A820DFF0</accession>
<dbReference type="Proteomes" id="UP000663881">
    <property type="component" value="Unassembled WGS sequence"/>
</dbReference>
<name>A0A820DFF0_9BILA</name>
<sequence length="42" mass="4761">MQPCVPKVQQTAPSSESTEEDMEHLVSGRMHNRPKQEKPKGK</sequence>
<gene>
    <name evidence="2" type="ORF">OKA104_LOCUS42562</name>
</gene>
<feature type="region of interest" description="Disordered" evidence="1">
    <location>
        <begin position="1"/>
        <end position="42"/>
    </location>
</feature>
<organism evidence="2 3">
    <name type="scientific">Adineta steineri</name>
    <dbReference type="NCBI Taxonomy" id="433720"/>
    <lineage>
        <taxon>Eukaryota</taxon>
        <taxon>Metazoa</taxon>
        <taxon>Spiralia</taxon>
        <taxon>Gnathifera</taxon>
        <taxon>Rotifera</taxon>
        <taxon>Eurotatoria</taxon>
        <taxon>Bdelloidea</taxon>
        <taxon>Adinetida</taxon>
        <taxon>Adinetidae</taxon>
        <taxon>Adineta</taxon>
    </lineage>
</organism>
<evidence type="ECO:0000313" key="2">
    <source>
        <dbReference type="EMBL" id="CAF4231091.1"/>
    </source>
</evidence>
<proteinExistence type="predicted"/>
<evidence type="ECO:0000313" key="3">
    <source>
        <dbReference type="Proteomes" id="UP000663881"/>
    </source>
</evidence>
<protein>
    <submittedName>
        <fullName evidence="2">Uncharacterized protein</fullName>
    </submittedName>
</protein>
<dbReference type="AlphaFoldDB" id="A0A820DFF0"/>